<dbReference type="PROSITE" id="PS50206">
    <property type="entry name" value="RHODANESE_3"/>
    <property type="match status" value="1"/>
</dbReference>
<dbReference type="STRING" id="2903.R1BJI4"/>
<dbReference type="InterPro" id="IPR058840">
    <property type="entry name" value="AAA_SelU"/>
</dbReference>
<dbReference type="SMART" id="SM00450">
    <property type="entry name" value="RHOD"/>
    <property type="match status" value="1"/>
</dbReference>
<dbReference type="Pfam" id="PF00581">
    <property type="entry name" value="Rhodanese"/>
    <property type="match status" value="1"/>
</dbReference>
<keyword evidence="1" id="KW-0711">Selenium</keyword>
<dbReference type="eggNOG" id="ENOG502S2UR">
    <property type="taxonomic scope" value="Eukaryota"/>
</dbReference>
<dbReference type="Pfam" id="PF26341">
    <property type="entry name" value="AAA_SelU"/>
    <property type="match status" value="1"/>
</dbReference>
<dbReference type="InterPro" id="IPR001307">
    <property type="entry name" value="Thiosulphate_STrfase_CS"/>
</dbReference>
<dbReference type="GeneID" id="17256168"/>
<dbReference type="GO" id="GO:0043828">
    <property type="term" value="F:tRNA 2-selenouridine synthase activity"/>
    <property type="evidence" value="ECO:0007669"/>
    <property type="project" value="InterPro"/>
</dbReference>
<name>A0A0D3IFG3_EMIH1</name>
<evidence type="ECO:0000313" key="4">
    <source>
        <dbReference type="Proteomes" id="UP000013827"/>
    </source>
</evidence>
<dbReference type="AlphaFoldDB" id="A0A0D3IFG3"/>
<reference evidence="3" key="2">
    <citation type="submission" date="2024-10" db="UniProtKB">
        <authorList>
            <consortium name="EnsemblProtists"/>
        </authorList>
    </citation>
    <scope>IDENTIFICATION</scope>
</reference>
<dbReference type="PROSITE" id="PS00380">
    <property type="entry name" value="RHODANESE_1"/>
    <property type="match status" value="1"/>
</dbReference>
<keyword evidence="4" id="KW-1185">Reference proteome</keyword>
<sequence>MCELHVDDLLAALACDDAEGTPPALLRLTEEIQAAAGRLDVHSFLDAADRGVPVLDVRSPSEYAQGHVPGAASVPLFSDDERARVGTLYHAAGRSAAMELGMRLVRPKLGWLVERAAELLAVARASGESSGAVLVHCWRGGLRSGAVAWLLRQHGIEARTLGGGYKAFRAWATAYWGSVEMPPKHARTRAVVDLEGLARHRGSAFGWVGTVEAGGGAQPSSEHFTNLLACEWRRLEARGEAKGGRGRGWVFLEDEDSHIGHVSVPKPVYAALRCAPLVVRVSLPEQARVRLLLDDYVAGHADGPAAGEWLARMEESLTKRLGAARVGEVVAAMRAGDFSAVAVAMLHYYDKLYDAHLANHGGTGSGGGSRAGRLVEVAPADPAAAFDADELAGLVLRRAMPADRESDTAMMF</sequence>
<reference evidence="4" key="1">
    <citation type="journal article" date="2013" name="Nature">
        <title>Pan genome of the phytoplankton Emiliania underpins its global distribution.</title>
        <authorList>
            <person name="Read B.A."/>
            <person name="Kegel J."/>
            <person name="Klute M.J."/>
            <person name="Kuo A."/>
            <person name="Lefebvre S.C."/>
            <person name="Maumus F."/>
            <person name="Mayer C."/>
            <person name="Miller J."/>
            <person name="Monier A."/>
            <person name="Salamov A."/>
            <person name="Young J."/>
            <person name="Aguilar M."/>
            <person name="Claverie J.M."/>
            <person name="Frickenhaus S."/>
            <person name="Gonzalez K."/>
            <person name="Herman E.K."/>
            <person name="Lin Y.C."/>
            <person name="Napier J."/>
            <person name="Ogata H."/>
            <person name="Sarno A.F."/>
            <person name="Shmutz J."/>
            <person name="Schroeder D."/>
            <person name="de Vargas C."/>
            <person name="Verret F."/>
            <person name="von Dassow P."/>
            <person name="Valentin K."/>
            <person name="Van de Peer Y."/>
            <person name="Wheeler G."/>
            <person name="Dacks J.B."/>
            <person name="Delwiche C.F."/>
            <person name="Dyhrman S.T."/>
            <person name="Glockner G."/>
            <person name="John U."/>
            <person name="Richards T."/>
            <person name="Worden A.Z."/>
            <person name="Zhang X."/>
            <person name="Grigoriev I.V."/>
            <person name="Allen A.E."/>
            <person name="Bidle K."/>
            <person name="Borodovsky M."/>
            <person name="Bowler C."/>
            <person name="Brownlee C."/>
            <person name="Cock J.M."/>
            <person name="Elias M."/>
            <person name="Gladyshev V.N."/>
            <person name="Groth M."/>
            <person name="Guda C."/>
            <person name="Hadaegh A."/>
            <person name="Iglesias-Rodriguez M.D."/>
            <person name="Jenkins J."/>
            <person name="Jones B.M."/>
            <person name="Lawson T."/>
            <person name="Leese F."/>
            <person name="Lindquist E."/>
            <person name="Lobanov A."/>
            <person name="Lomsadze A."/>
            <person name="Malik S.B."/>
            <person name="Marsh M.E."/>
            <person name="Mackinder L."/>
            <person name="Mock T."/>
            <person name="Mueller-Roeber B."/>
            <person name="Pagarete A."/>
            <person name="Parker M."/>
            <person name="Probert I."/>
            <person name="Quesneville H."/>
            <person name="Raines C."/>
            <person name="Rensing S.A."/>
            <person name="Riano-Pachon D.M."/>
            <person name="Richier S."/>
            <person name="Rokitta S."/>
            <person name="Shiraiwa Y."/>
            <person name="Soanes D.M."/>
            <person name="van der Giezen M."/>
            <person name="Wahlund T.M."/>
            <person name="Williams B."/>
            <person name="Wilson W."/>
            <person name="Wolfe G."/>
            <person name="Wurch L.L."/>
        </authorList>
    </citation>
    <scope>NUCLEOTIDE SEQUENCE</scope>
</reference>
<feature type="domain" description="Rhodanese" evidence="2">
    <location>
        <begin position="48"/>
        <end position="169"/>
    </location>
</feature>
<dbReference type="KEGG" id="ehx:EMIHUDRAFT_452770"/>
<dbReference type="Gene3D" id="3.40.250.10">
    <property type="entry name" value="Rhodanese-like domain"/>
    <property type="match status" value="1"/>
</dbReference>
<dbReference type="Proteomes" id="UP000013827">
    <property type="component" value="Unassembled WGS sequence"/>
</dbReference>
<dbReference type="PANTHER" id="PTHR30401">
    <property type="entry name" value="TRNA 2-SELENOURIDINE SYNTHASE"/>
    <property type="match status" value="1"/>
</dbReference>
<dbReference type="InterPro" id="IPR017582">
    <property type="entry name" value="SelU"/>
</dbReference>
<dbReference type="InterPro" id="IPR016130">
    <property type="entry name" value="Tyr_Pase_AS"/>
</dbReference>
<dbReference type="SUPFAM" id="SSF52821">
    <property type="entry name" value="Rhodanese/Cell cycle control phosphatase"/>
    <property type="match status" value="1"/>
</dbReference>
<accession>A0A0D3IFG3</accession>
<protein>
    <recommendedName>
        <fullName evidence="2">Rhodanese domain-containing protein</fullName>
    </recommendedName>
</protein>
<dbReference type="EnsemblProtists" id="EOD09998">
    <property type="protein sequence ID" value="EOD09998"/>
    <property type="gene ID" value="EMIHUDRAFT_452770"/>
</dbReference>
<dbReference type="PaxDb" id="2903-EOD09998"/>
<evidence type="ECO:0000313" key="3">
    <source>
        <dbReference type="EnsemblProtists" id="EOD09998"/>
    </source>
</evidence>
<organism evidence="3 4">
    <name type="scientific">Emiliania huxleyi (strain CCMP1516)</name>
    <dbReference type="NCBI Taxonomy" id="280463"/>
    <lineage>
        <taxon>Eukaryota</taxon>
        <taxon>Haptista</taxon>
        <taxon>Haptophyta</taxon>
        <taxon>Prymnesiophyceae</taxon>
        <taxon>Isochrysidales</taxon>
        <taxon>Noelaerhabdaceae</taxon>
        <taxon>Emiliania</taxon>
    </lineage>
</organism>
<dbReference type="InterPro" id="IPR036873">
    <property type="entry name" value="Rhodanese-like_dom_sf"/>
</dbReference>
<dbReference type="GO" id="GO:0002098">
    <property type="term" value="P:tRNA wobble uridine modification"/>
    <property type="evidence" value="ECO:0007669"/>
    <property type="project" value="InterPro"/>
</dbReference>
<dbReference type="RefSeq" id="XP_005762427.1">
    <property type="nucleotide sequence ID" value="XM_005762370.1"/>
</dbReference>
<dbReference type="HOGENOM" id="CLU_043456_0_0_1"/>
<dbReference type="InterPro" id="IPR001763">
    <property type="entry name" value="Rhodanese-like_dom"/>
</dbReference>
<dbReference type="PROSITE" id="PS00383">
    <property type="entry name" value="TYR_PHOSPHATASE_1"/>
    <property type="match status" value="1"/>
</dbReference>
<proteinExistence type="predicted"/>
<dbReference type="GO" id="GO:0004792">
    <property type="term" value="F:thiosulfate-cyanide sulfurtransferase activity"/>
    <property type="evidence" value="ECO:0007669"/>
    <property type="project" value="InterPro"/>
</dbReference>
<evidence type="ECO:0000256" key="1">
    <source>
        <dbReference type="ARBA" id="ARBA00023266"/>
    </source>
</evidence>
<dbReference type="PANTHER" id="PTHR30401:SF0">
    <property type="entry name" value="TRNA 2-SELENOURIDINE SYNTHASE"/>
    <property type="match status" value="1"/>
</dbReference>
<evidence type="ECO:0000259" key="2">
    <source>
        <dbReference type="PROSITE" id="PS50206"/>
    </source>
</evidence>
<dbReference type="OMA" id="GPHVGKC"/>